<evidence type="ECO:0000313" key="1">
    <source>
        <dbReference type="EMBL" id="CAE7201657.1"/>
    </source>
</evidence>
<dbReference type="AlphaFoldDB" id="A0A812JAP3"/>
<organism evidence="1 2">
    <name type="scientific">Symbiodinium natans</name>
    <dbReference type="NCBI Taxonomy" id="878477"/>
    <lineage>
        <taxon>Eukaryota</taxon>
        <taxon>Sar</taxon>
        <taxon>Alveolata</taxon>
        <taxon>Dinophyceae</taxon>
        <taxon>Suessiales</taxon>
        <taxon>Symbiodiniaceae</taxon>
        <taxon>Symbiodinium</taxon>
    </lineage>
</organism>
<dbReference type="EMBL" id="CAJNDS010000396">
    <property type="protein sequence ID" value="CAE7201657.1"/>
    <property type="molecule type" value="Genomic_DNA"/>
</dbReference>
<keyword evidence="2" id="KW-1185">Reference proteome</keyword>
<name>A0A812JAP3_9DINO</name>
<dbReference type="Proteomes" id="UP000604046">
    <property type="component" value="Unassembled WGS sequence"/>
</dbReference>
<reference evidence="1" key="1">
    <citation type="submission" date="2021-02" db="EMBL/GenBank/DDBJ databases">
        <authorList>
            <person name="Dougan E. K."/>
            <person name="Rhodes N."/>
            <person name="Thang M."/>
            <person name="Chan C."/>
        </authorList>
    </citation>
    <scope>NUCLEOTIDE SEQUENCE</scope>
</reference>
<evidence type="ECO:0000313" key="2">
    <source>
        <dbReference type="Proteomes" id="UP000604046"/>
    </source>
</evidence>
<accession>A0A812JAP3</accession>
<protein>
    <submittedName>
        <fullName evidence="1">Uncharacterized protein</fullName>
    </submittedName>
</protein>
<comment type="caution">
    <text evidence="1">The sequence shown here is derived from an EMBL/GenBank/DDBJ whole genome shotgun (WGS) entry which is preliminary data.</text>
</comment>
<gene>
    <name evidence="1" type="ORF">SNAT2548_LOCUS6055</name>
</gene>
<sequence length="218" mass="24169">MVKIERLLSAATDELRVKLISEDGDELEAIGKIWKNVELMHAHLGTLGIVSTAGAEMEGFFQRHVESVKQQVGEMLCKAESQSEAFAKDWANQLWHKISFLEGVYNVGMRGDGSAGLNPAIGLRATIRIIIETLPPKNREIFEKRFTNPVHVHMNVFFTRALHSDAASCSPSWGRGRSSYSQVLGEPTCRNALDAAQTLLSECTDSEVQELLNACNRQ</sequence>
<dbReference type="OrthoDB" id="420441at2759"/>
<proteinExistence type="predicted"/>